<gene>
    <name evidence="2" type="ORF">CEXT_279651</name>
</gene>
<dbReference type="EMBL" id="BPLR01017096">
    <property type="protein sequence ID" value="GIY88725.1"/>
    <property type="molecule type" value="Genomic_DNA"/>
</dbReference>
<evidence type="ECO:0000313" key="2">
    <source>
        <dbReference type="EMBL" id="GIY88725.1"/>
    </source>
</evidence>
<dbReference type="Proteomes" id="UP001054945">
    <property type="component" value="Unassembled WGS sequence"/>
</dbReference>
<organism evidence="2 3">
    <name type="scientific">Caerostris extrusa</name>
    <name type="common">Bark spider</name>
    <name type="synonym">Caerostris bankana</name>
    <dbReference type="NCBI Taxonomy" id="172846"/>
    <lineage>
        <taxon>Eukaryota</taxon>
        <taxon>Metazoa</taxon>
        <taxon>Ecdysozoa</taxon>
        <taxon>Arthropoda</taxon>
        <taxon>Chelicerata</taxon>
        <taxon>Arachnida</taxon>
        <taxon>Araneae</taxon>
        <taxon>Araneomorphae</taxon>
        <taxon>Entelegynae</taxon>
        <taxon>Araneoidea</taxon>
        <taxon>Araneidae</taxon>
        <taxon>Caerostris</taxon>
    </lineage>
</organism>
<keyword evidence="1" id="KW-0732">Signal</keyword>
<reference evidence="2 3" key="1">
    <citation type="submission" date="2021-06" db="EMBL/GenBank/DDBJ databases">
        <title>Caerostris extrusa draft genome.</title>
        <authorList>
            <person name="Kono N."/>
            <person name="Arakawa K."/>
        </authorList>
    </citation>
    <scope>NUCLEOTIDE SEQUENCE [LARGE SCALE GENOMIC DNA]</scope>
</reference>
<sequence>MTLRKLWLVVSVFSLVESCYKFPENVKDPCEEKECHFGAQCRPSLDGTTGGVRVSRKMCHVWRQQGFTSSMRKRWTRLPKPV</sequence>
<feature type="chain" id="PRO_5043887422" evidence="1">
    <location>
        <begin position="19"/>
        <end position="82"/>
    </location>
</feature>
<evidence type="ECO:0000256" key="1">
    <source>
        <dbReference type="SAM" id="SignalP"/>
    </source>
</evidence>
<feature type="signal peptide" evidence="1">
    <location>
        <begin position="1"/>
        <end position="18"/>
    </location>
</feature>
<comment type="caution">
    <text evidence="2">The sequence shown here is derived from an EMBL/GenBank/DDBJ whole genome shotgun (WGS) entry which is preliminary data.</text>
</comment>
<accession>A0AAV4X412</accession>
<evidence type="ECO:0000313" key="3">
    <source>
        <dbReference type="Proteomes" id="UP001054945"/>
    </source>
</evidence>
<name>A0AAV4X412_CAEEX</name>
<dbReference type="AlphaFoldDB" id="A0AAV4X412"/>
<protein>
    <submittedName>
        <fullName evidence="2">Uncharacterized protein</fullName>
    </submittedName>
</protein>
<proteinExistence type="predicted"/>
<keyword evidence="3" id="KW-1185">Reference proteome</keyword>